<evidence type="ECO:0000313" key="2">
    <source>
        <dbReference type="EMBL" id="OTG12182.1"/>
    </source>
</evidence>
<dbReference type="EMBL" id="CM007899">
    <property type="protein sequence ID" value="OTG12182.1"/>
    <property type="molecule type" value="Genomic_DNA"/>
</dbReference>
<protein>
    <submittedName>
        <fullName evidence="2">Uncharacterized protein</fullName>
    </submittedName>
</protein>
<evidence type="ECO:0000256" key="1">
    <source>
        <dbReference type="SAM" id="Phobius"/>
    </source>
</evidence>
<sequence>MFMRQLRKTSRKLSLIRSSVIIVILVVHIHIKLHILFTVVSYPLNDQYLLLLLLLLLASRLLSSRDQNLHGFVKFDRENDVV</sequence>
<dbReference type="AlphaFoldDB" id="A0A251TNJ7"/>
<feature type="transmembrane region" description="Helical" evidence="1">
    <location>
        <begin position="20"/>
        <end position="42"/>
    </location>
</feature>
<proteinExistence type="predicted"/>
<name>A0A251TNJ7_HELAN</name>
<keyword evidence="1" id="KW-0812">Transmembrane</keyword>
<dbReference type="Proteomes" id="UP000215914">
    <property type="component" value="Chromosome 10"/>
</dbReference>
<keyword evidence="3" id="KW-1185">Reference proteome</keyword>
<organism evidence="2 3">
    <name type="scientific">Helianthus annuus</name>
    <name type="common">Common sunflower</name>
    <dbReference type="NCBI Taxonomy" id="4232"/>
    <lineage>
        <taxon>Eukaryota</taxon>
        <taxon>Viridiplantae</taxon>
        <taxon>Streptophyta</taxon>
        <taxon>Embryophyta</taxon>
        <taxon>Tracheophyta</taxon>
        <taxon>Spermatophyta</taxon>
        <taxon>Magnoliopsida</taxon>
        <taxon>eudicotyledons</taxon>
        <taxon>Gunneridae</taxon>
        <taxon>Pentapetalae</taxon>
        <taxon>asterids</taxon>
        <taxon>campanulids</taxon>
        <taxon>Asterales</taxon>
        <taxon>Asteraceae</taxon>
        <taxon>Asteroideae</taxon>
        <taxon>Heliantheae alliance</taxon>
        <taxon>Heliantheae</taxon>
        <taxon>Helianthus</taxon>
    </lineage>
</organism>
<accession>A0A251TNJ7</accession>
<dbReference type="InParanoid" id="A0A251TNJ7"/>
<keyword evidence="1" id="KW-0472">Membrane</keyword>
<keyword evidence="1" id="KW-1133">Transmembrane helix</keyword>
<reference evidence="3" key="1">
    <citation type="journal article" date="2017" name="Nature">
        <title>The sunflower genome provides insights into oil metabolism, flowering and Asterid evolution.</title>
        <authorList>
            <person name="Badouin H."/>
            <person name="Gouzy J."/>
            <person name="Grassa C.J."/>
            <person name="Murat F."/>
            <person name="Staton S.E."/>
            <person name="Cottret L."/>
            <person name="Lelandais-Briere C."/>
            <person name="Owens G.L."/>
            <person name="Carrere S."/>
            <person name="Mayjonade B."/>
            <person name="Legrand L."/>
            <person name="Gill N."/>
            <person name="Kane N.C."/>
            <person name="Bowers J.E."/>
            <person name="Hubner S."/>
            <person name="Bellec A."/>
            <person name="Berard A."/>
            <person name="Berges H."/>
            <person name="Blanchet N."/>
            <person name="Boniface M.C."/>
            <person name="Brunel D."/>
            <person name="Catrice O."/>
            <person name="Chaidir N."/>
            <person name="Claudel C."/>
            <person name="Donnadieu C."/>
            <person name="Faraut T."/>
            <person name="Fievet G."/>
            <person name="Helmstetter N."/>
            <person name="King M."/>
            <person name="Knapp S.J."/>
            <person name="Lai Z."/>
            <person name="Le Paslier M.C."/>
            <person name="Lippi Y."/>
            <person name="Lorenzon L."/>
            <person name="Mandel J.R."/>
            <person name="Marage G."/>
            <person name="Marchand G."/>
            <person name="Marquand E."/>
            <person name="Bret-Mestries E."/>
            <person name="Morien E."/>
            <person name="Nambeesan S."/>
            <person name="Nguyen T."/>
            <person name="Pegot-Espagnet P."/>
            <person name="Pouilly N."/>
            <person name="Raftis F."/>
            <person name="Sallet E."/>
            <person name="Schiex T."/>
            <person name="Thomas J."/>
            <person name="Vandecasteele C."/>
            <person name="Vares D."/>
            <person name="Vear F."/>
            <person name="Vautrin S."/>
            <person name="Crespi M."/>
            <person name="Mangin B."/>
            <person name="Burke J.M."/>
            <person name="Salse J."/>
            <person name="Munos S."/>
            <person name="Vincourt P."/>
            <person name="Rieseberg L.H."/>
            <person name="Langlade N.B."/>
        </authorList>
    </citation>
    <scope>NUCLEOTIDE SEQUENCE [LARGE SCALE GENOMIC DNA]</scope>
    <source>
        <strain evidence="3">cv. SF193</strain>
    </source>
</reference>
<gene>
    <name evidence="2" type="ORF">HannXRQ_Chr10g0306891</name>
</gene>
<evidence type="ECO:0000313" key="3">
    <source>
        <dbReference type="Proteomes" id="UP000215914"/>
    </source>
</evidence>